<organism evidence="2 3">
    <name type="scientific">Hydrogenophaga atypica</name>
    <dbReference type="NCBI Taxonomy" id="249409"/>
    <lineage>
        <taxon>Bacteria</taxon>
        <taxon>Pseudomonadati</taxon>
        <taxon>Pseudomonadota</taxon>
        <taxon>Betaproteobacteria</taxon>
        <taxon>Burkholderiales</taxon>
        <taxon>Comamonadaceae</taxon>
        <taxon>Hydrogenophaga</taxon>
    </lineage>
</organism>
<keyword evidence="3" id="KW-1185">Reference proteome</keyword>
<evidence type="ECO:0000313" key="2">
    <source>
        <dbReference type="EMBL" id="MFC7408741.1"/>
    </source>
</evidence>
<feature type="signal peptide" evidence="1">
    <location>
        <begin position="1"/>
        <end position="23"/>
    </location>
</feature>
<dbReference type="RefSeq" id="WP_382221468.1">
    <property type="nucleotide sequence ID" value="NZ_JBHTCA010000004.1"/>
</dbReference>
<dbReference type="EMBL" id="JBHTCA010000004">
    <property type="protein sequence ID" value="MFC7408741.1"/>
    <property type="molecule type" value="Genomic_DNA"/>
</dbReference>
<gene>
    <name evidence="2" type="ORF">ACFQPB_07700</name>
</gene>
<sequence>MTPANTLAALALMAVLVGATALSGDDERDAINAQLARQDAQAMQAQADADERAAFELDVRQACAHIHGNRARVLRVAGTGELVCRRVEVVL</sequence>
<protein>
    <recommendedName>
        <fullName evidence="4">UrcA family protein</fullName>
    </recommendedName>
</protein>
<name>A0ABW2QHK8_9BURK</name>
<proteinExistence type="predicted"/>
<feature type="chain" id="PRO_5046007559" description="UrcA family protein" evidence="1">
    <location>
        <begin position="24"/>
        <end position="91"/>
    </location>
</feature>
<dbReference type="Proteomes" id="UP001596501">
    <property type="component" value="Unassembled WGS sequence"/>
</dbReference>
<evidence type="ECO:0000256" key="1">
    <source>
        <dbReference type="SAM" id="SignalP"/>
    </source>
</evidence>
<keyword evidence="1" id="KW-0732">Signal</keyword>
<evidence type="ECO:0008006" key="4">
    <source>
        <dbReference type="Google" id="ProtNLM"/>
    </source>
</evidence>
<evidence type="ECO:0000313" key="3">
    <source>
        <dbReference type="Proteomes" id="UP001596501"/>
    </source>
</evidence>
<reference evidence="3" key="1">
    <citation type="journal article" date="2019" name="Int. J. Syst. Evol. Microbiol.">
        <title>The Global Catalogue of Microorganisms (GCM) 10K type strain sequencing project: providing services to taxonomists for standard genome sequencing and annotation.</title>
        <authorList>
            <consortium name="The Broad Institute Genomics Platform"/>
            <consortium name="The Broad Institute Genome Sequencing Center for Infectious Disease"/>
            <person name="Wu L."/>
            <person name="Ma J."/>
        </authorList>
    </citation>
    <scope>NUCLEOTIDE SEQUENCE [LARGE SCALE GENOMIC DNA]</scope>
    <source>
        <strain evidence="3">CGMCC 1.12371</strain>
    </source>
</reference>
<comment type="caution">
    <text evidence="2">The sequence shown here is derived from an EMBL/GenBank/DDBJ whole genome shotgun (WGS) entry which is preliminary data.</text>
</comment>
<accession>A0ABW2QHK8</accession>